<dbReference type="Pfam" id="PF07690">
    <property type="entry name" value="MFS_1"/>
    <property type="match status" value="1"/>
</dbReference>
<feature type="transmembrane region" description="Helical" evidence="4">
    <location>
        <begin position="365"/>
        <end position="389"/>
    </location>
</feature>
<evidence type="ECO:0000256" key="3">
    <source>
        <dbReference type="ARBA" id="ARBA00023136"/>
    </source>
</evidence>
<feature type="domain" description="Major facilitator superfamily (MFS) profile" evidence="5">
    <location>
        <begin position="1"/>
        <end position="421"/>
    </location>
</feature>
<feature type="transmembrane region" description="Helical" evidence="4">
    <location>
        <begin position="81"/>
        <end position="99"/>
    </location>
</feature>
<accession>A0A933GLI7</accession>
<organism evidence="6 7">
    <name type="scientific">Tectimicrobiota bacterium</name>
    <dbReference type="NCBI Taxonomy" id="2528274"/>
    <lineage>
        <taxon>Bacteria</taxon>
        <taxon>Pseudomonadati</taxon>
        <taxon>Nitrospinota/Tectimicrobiota group</taxon>
        <taxon>Candidatus Tectimicrobiota</taxon>
    </lineage>
</organism>
<feature type="transmembrane region" description="Helical" evidence="4">
    <location>
        <begin position="56"/>
        <end position="74"/>
    </location>
</feature>
<feature type="transmembrane region" description="Helical" evidence="4">
    <location>
        <begin position="308"/>
        <end position="326"/>
    </location>
</feature>
<feature type="transmembrane region" description="Helical" evidence="4">
    <location>
        <begin position="277"/>
        <end position="296"/>
    </location>
</feature>
<dbReference type="InterPro" id="IPR011701">
    <property type="entry name" value="MFS"/>
</dbReference>
<dbReference type="InterPro" id="IPR050327">
    <property type="entry name" value="Proton-linked_MCT"/>
</dbReference>
<dbReference type="EMBL" id="JACQWF010000312">
    <property type="protein sequence ID" value="MBI4596107.1"/>
    <property type="molecule type" value="Genomic_DNA"/>
</dbReference>
<feature type="transmembrane region" description="Helical" evidence="4">
    <location>
        <begin position="332"/>
        <end position="353"/>
    </location>
</feature>
<evidence type="ECO:0000313" key="6">
    <source>
        <dbReference type="EMBL" id="MBI4596107.1"/>
    </source>
</evidence>
<evidence type="ECO:0000259" key="5">
    <source>
        <dbReference type="PROSITE" id="PS50850"/>
    </source>
</evidence>
<dbReference type="PANTHER" id="PTHR11360:SF290">
    <property type="entry name" value="MONOCARBOXYLATE MFS PERMEASE"/>
    <property type="match status" value="1"/>
</dbReference>
<evidence type="ECO:0000256" key="1">
    <source>
        <dbReference type="ARBA" id="ARBA00022692"/>
    </source>
</evidence>
<dbReference type="PROSITE" id="PS50850">
    <property type="entry name" value="MFS"/>
    <property type="match status" value="1"/>
</dbReference>
<evidence type="ECO:0000313" key="7">
    <source>
        <dbReference type="Proteomes" id="UP000772181"/>
    </source>
</evidence>
<evidence type="ECO:0000256" key="2">
    <source>
        <dbReference type="ARBA" id="ARBA00022989"/>
    </source>
</evidence>
<feature type="transmembrane region" description="Helical" evidence="4">
    <location>
        <begin position="243"/>
        <end position="265"/>
    </location>
</feature>
<name>A0A933GLI7_UNCTE</name>
<dbReference type="Proteomes" id="UP000772181">
    <property type="component" value="Unassembled WGS sequence"/>
</dbReference>
<protein>
    <submittedName>
        <fullName evidence="6">MFS transporter</fullName>
    </submittedName>
</protein>
<sequence>MKAYDRSPFFYGWVIAGASFVLMVVCSGMMSGYAVFIEPMARNLSWSRSTVVLGSSLNYMAFGASALIMGYISTKWGLKKSVFLGGALYGLGLILSSFVHQSYQLYLFFGLMTGVGNGSMYGPVATIIAYWFNKRKGLATGLVFSGSGAATIIFPSLGRYLIASYDWRFAFLMIGLGALCLNFLAALFLKEKPADMGLRAYGDEDQAGVQDGGNNVKAPSEASMTSPSPVVWTSTSAARTRSYWSIMFTNFFCCVCHSITLLHTVSYAVDMGISRAVAAFTLSLAGVFIITGRVGLGALSDLIGSERTLLFALASQAFAAIWLLVSHSTSTFYIWALFFGLGFGGTFSQYPVLTRNYFGLGPLAAIFGSQMGVSTVAMAIGGFFGGFFYDFTGSYNAAFIFSFLSGLASLVVAWGLKAPEAPPLVLKSQVQMAE</sequence>
<dbReference type="InterPro" id="IPR020846">
    <property type="entry name" value="MFS_dom"/>
</dbReference>
<keyword evidence="1 4" id="KW-0812">Transmembrane</keyword>
<feature type="transmembrane region" description="Helical" evidence="4">
    <location>
        <begin position="395"/>
        <end position="416"/>
    </location>
</feature>
<dbReference type="SUPFAM" id="SSF103473">
    <property type="entry name" value="MFS general substrate transporter"/>
    <property type="match status" value="1"/>
</dbReference>
<dbReference type="GO" id="GO:0022857">
    <property type="term" value="F:transmembrane transporter activity"/>
    <property type="evidence" value="ECO:0007669"/>
    <property type="project" value="InterPro"/>
</dbReference>
<dbReference type="PANTHER" id="PTHR11360">
    <property type="entry name" value="MONOCARBOXYLATE TRANSPORTER"/>
    <property type="match status" value="1"/>
</dbReference>
<keyword evidence="3 4" id="KW-0472">Membrane</keyword>
<feature type="transmembrane region" description="Helical" evidence="4">
    <location>
        <begin position="12"/>
        <end position="36"/>
    </location>
</feature>
<dbReference type="CDD" id="cd17355">
    <property type="entry name" value="MFS_YcxA_like"/>
    <property type="match status" value="1"/>
</dbReference>
<feature type="transmembrane region" description="Helical" evidence="4">
    <location>
        <begin position="169"/>
        <end position="189"/>
    </location>
</feature>
<comment type="caution">
    <text evidence="6">The sequence shown here is derived from an EMBL/GenBank/DDBJ whole genome shotgun (WGS) entry which is preliminary data.</text>
</comment>
<dbReference type="AlphaFoldDB" id="A0A933GLI7"/>
<feature type="transmembrane region" description="Helical" evidence="4">
    <location>
        <begin position="138"/>
        <end position="157"/>
    </location>
</feature>
<feature type="transmembrane region" description="Helical" evidence="4">
    <location>
        <begin position="105"/>
        <end position="131"/>
    </location>
</feature>
<dbReference type="Gene3D" id="1.20.1250.20">
    <property type="entry name" value="MFS general substrate transporter like domains"/>
    <property type="match status" value="2"/>
</dbReference>
<keyword evidence="2 4" id="KW-1133">Transmembrane helix</keyword>
<reference evidence="6" key="1">
    <citation type="submission" date="2020-07" db="EMBL/GenBank/DDBJ databases">
        <title>Huge and variable diversity of episymbiotic CPR bacteria and DPANN archaea in groundwater ecosystems.</title>
        <authorList>
            <person name="He C.Y."/>
            <person name="Keren R."/>
            <person name="Whittaker M."/>
            <person name="Farag I.F."/>
            <person name="Doudna J."/>
            <person name="Cate J.H.D."/>
            <person name="Banfield J.F."/>
        </authorList>
    </citation>
    <scope>NUCLEOTIDE SEQUENCE</scope>
    <source>
        <strain evidence="6">NC_groundwater_1482_Ag_S-0.65um_47_24</strain>
    </source>
</reference>
<dbReference type="InterPro" id="IPR036259">
    <property type="entry name" value="MFS_trans_sf"/>
</dbReference>
<gene>
    <name evidence="6" type="ORF">HY730_06980</name>
</gene>
<evidence type="ECO:0000256" key="4">
    <source>
        <dbReference type="SAM" id="Phobius"/>
    </source>
</evidence>
<proteinExistence type="predicted"/>